<proteinExistence type="predicted"/>
<dbReference type="EMBL" id="GBXM01014913">
    <property type="protein sequence ID" value="JAH93664.1"/>
    <property type="molecule type" value="Transcribed_RNA"/>
</dbReference>
<reference evidence="1" key="1">
    <citation type="submission" date="2014-11" db="EMBL/GenBank/DDBJ databases">
        <authorList>
            <person name="Amaro Gonzalez C."/>
        </authorList>
    </citation>
    <scope>NUCLEOTIDE SEQUENCE</scope>
</reference>
<reference evidence="1" key="2">
    <citation type="journal article" date="2015" name="Fish Shellfish Immunol.">
        <title>Early steps in the European eel (Anguilla anguilla)-Vibrio vulnificus interaction in the gills: Role of the RtxA13 toxin.</title>
        <authorList>
            <person name="Callol A."/>
            <person name="Pajuelo D."/>
            <person name="Ebbesson L."/>
            <person name="Teles M."/>
            <person name="MacKenzie S."/>
            <person name="Amaro C."/>
        </authorList>
    </citation>
    <scope>NUCLEOTIDE SEQUENCE</scope>
</reference>
<sequence length="47" mass="5615">MMYLCFCMQQNMLKLQRHCIKGKLTFQCSEYITLHISTSSTVLRPWT</sequence>
<protein>
    <submittedName>
        <fullName evidence="1">Uncharacterized protein</fullName>
    </submittedName>
</protein>
<dbReference type="AlphaFoldDB" id="A0A0E9WTA5"/>
<organism evidence="1">
    <name type="scientific">Anguilla anguilla</name>
    <name type="common">European freshwater eel</name>
    <name type="synonym">Muraena anguilla</name>
    <dbReference type="NCBI Taxonomy" id="7936"/>
    <lineage>
        <taxon>Eukaryota</taxon>
        <taxon>Metazoa</taxon>
        <taxon>Chordata</taxon>
        <taxon>Craniata</taxon>
        <taxon>Vertebrata</taxon>
        <taxon>Euteleostomi</taxon>
        <taxon>Actinopterygii</taxon>
        <taxon>Neopterygii</taxon>
        <taxon>Teleostei</taxon>
        <taxon>Anguilliformes</taxon>
        <taxon>Anguillidae</taxon>
        <taxon>Anguilla</taxon>
    </lineage>
</organism>
<evidence type="ECO:0000313" key="1">
    <source>
        <dbReference type="EMBL" id="JAH93664.1"/>
    </source>
</evidence>
<name>A0A0E9WTA5_ANGAN</name>
<accession>A0A0E9WTA5</accession>